<reference evidence="3 4" key="2">
    <citation type="submission" date="2016-05" db="EMBL/GenBank/DDBJ databases">
        <authorList>
            <person name="Naeem Raeece"/>
        </authorList>
    </citation>
    <scope>NUCLEOTIDE SEQUENCE [LARGE SCALE GENOMIC DNA]</scope>
</reference>
<dbReference type="EMBL" id="FLQU01000447">
    <property type="protein sequence ID" value="SBS85781.1"/>
    <property type="molecule type" value="Genomic_DNA"/>
</dbReference>
<sequence>MSFKEKLYRRKKCNEVVYEAYGKIDQEVKTSEKGVKGKNAETEENLAKKLPFFLNKKKNENTCDLLMNVSEHDEDVYFISKTIKTYLNLNEPVRIRLSLLYNTAQYDLFRNYLIAIRDMYRGIFALKVTRNGNIKKKKILFTTYNINIIGTWTRKIILYDEVTQVYISNSCTPELHIFEKKFEDYVNRKNYIVIRTLYRDYSFLFLRDDEIVMKIKKKSAMGKIKHLLKKNELRGELKGELKNELIFKGHPGSELQDNTISTTGENCEDHLKNTHKGKLAMKDKIQDINATAQGFKFFFLRALRNSKTQSVDIDNEDVREMLKKNNMIQFDKYDFKNQKINSLFLFLQIMLDLCGPEIWFTSKFDEILFTHLN</sequence>
<evidence type="ECO:0000313" key="3">
    <source>
        <dbReference type="Proteomes" id="UP000078546"/>
    </source>
</evidence>
<evidence type="ECO:0000313" key="1">
    <source>
        <dbReference type="EMBL" id="SBS85781.1"/>
    </source>
</evidence>
<dbReference type="EMBL" id="FLQV01000559">
    <property type="protein sequence ID" value="SBS96041.1"/>
    <property type="molecule type" value="Genomic_DNA"/>
</dbReference>
<gene>
    <name evidence="2" type="ORF">POVCU1_030580</name>
    <name evidence="1" type="ORF">POVCU2_0033380</name>
</gene>
<protein>
    <submittedName>
        <fullName evidence="1">Uncharacterized protein</fullName>
    </submittedName>
</protein>
<evidence type="ECO:0000313" key="4">
    <source>
        <dbReference type="Proteomes" id="UP000078560"/>
    </source>
</evidence>
<accession>A0A1A8W298</accession>
<name>A0A1A8W298_PLAOA</name>
<dbReference type="Proteomes" id="UP000078546">
    <property type="component" value="Unassembled WGS sequence"/>
</dbReference>
<dbReference type="Proteomes" id="UP000078560">
    <property type="component" value="Unassembled WGS sequence"/>
</dbReference>
<evidence type="ECO:0000313" key="2">
    <source>
        <dbReference type="EMBL" id="SBS96041.1"/>
    </source>
</evidence>
<reference evidence="1" key="1">
    <citation type="submission" date="2016-05" db="EMBL/GenBank/DDBJ databases">
        <authorList>
            <person name="Lavstsen T."/>
            <person name="Jespersen J.S."/>
        </authorList>
    </citation>
    <scope>NUCLEOTIDE SEQUENCE [LARGE SCALE GENOMIC DNA]</scope>
</reference>
<dbReference type="AlphaFoldDB" id="A0A1A8W298"/>
<proteinExistence type="predicted"/>
<organism evidence="1 4">
    <name type="scientific">Plasmodium ovale curtisi</name>
    <dbReference type="NCBI Taxonomy" id="864141"/>
    <lineage>
        <taxon>Eukaryota</taxon>
        <taxon>Sar</taxon>
        <taxon>Alveolata</taxon>
        <taxon>Apicomplexa</taxon>
        <taxon>Aconoidasida</taxon>
        <taxon>Haemosporida</taxon>
        <taxon>Plasmodiidae</taxon>
        <taxon>Plasmodium</taxon>
        <taxon>Plasmodium (Plasmodium)</taxon>
    </lineage>
</organism>